<proteinExistence type="predicted"/>
<gene>
    <name evidence="3" type="primary">LOC118429833</name>
</gene>
<accession>A0A9J7M7Q3</accession>
<dbReference type="PANTHER" id="PTHR34988">
    <property type="entry name" value="PROTEIN, PUTATIVE-RELATED"/>
    <property type="match status" value="1"/>
</dbReference>
<dbReference type="Proteomes" id="UP000001554">
    <property type="component" value="Chromosome 1"/>
</dbReference>
<protein>
    <submittedName>
        <fullName evidence="3">Bifunctional protein GlmU-like isoform X2</fullName>
    </submittedName>
</protein>
<name>A0A9J7M7Q3_BRAFL</name>
<dbReference type="InterPro" id="IPR005175">
    <property type="entry name" value="PPC_dom"/>
</dbReference>
<feature type="domain" description="PPC" evidence="1">
    <location>
        <begin position="45"/>
        <end position="184"/>
    </location>
</feature>
<dbReference type="Pfam" id="PF03479">
    <property type="entry name" value="PCC"/>
    <property type="match status" value="1"/>
</dbReference>
<reference evidence="3" key="2">
    <citation type="submission" date="2025-08" db="UniProtKB">
        <authorList>
            <consortium name="RefSeq"/>
        </authorList>
    </citation>
    <scope>IDENTIFICATION</scope>
    <source>
        <strain evidence="3">S238N-H82</strain>
        <tissue evidence="3">Testes</tissue>
    </source>
</reference>
<organism evidence="2 3">
    <name type="scientific">Branchiostoma floridae</name>
    <name type="common">Florida lancelet</name>
    <name type="synonym">Amphioxus</name>
    <dbReference type="NCBI Taxonomy" id="7739"/>
    <lineage>
        <taxon>Eukaryota</taxon>
        <taxon>Metazoa</taxon>
        <taxon>Chordata</taxon>
        <taxon>Cephalochordata</taxon>
        <taxon>Leptocardii</taxon>
        <taxon>Amphioxiformes</taxon>
        <taxon>Branchiostomatidae</taxon>
        <taxon>Branchiostoma</taxon>
    </lineage>
</organism>
<dbReference type="OrthoDB" id="2156856at2759"/>
<dbReference type="PROSITE" id="PS51742">
    <property type="entry name" value="PPC"/>
    <property type="match status" value="1"/>
</dbReference>
<dbReference type="CDD" id="cd11378">
    <property type="entry name" value="DUF296"/>
    <property type="match status" value="1"/>
</dbReference>
<dbReference type="RefSeq" id="XP_035696341.1">
    <property type="nucleotide sequence ID" value="XM_035840448.1"/>
</dbReference>
<dbReference type="GeneID" id="118429833"/>
<evidence type="ECO:0000313" key="2">
    <source>
        <dbReference type="Proteomes" id="UP000001554"/>
    </source>
</evidence>
<dbReference type="Gene3D" id="3.30.1330.80">
    <property type="entry name" value="Hypothetical protein, similar to alpha- acetolactate decarboxylase, domain 2"/>
    <property type="match status" value="1"/>
</dbReference>
<dbReference type="PANTHER" id="PTHR34988:SF1">
    <property type="entry name" value="DNA-BINDING PROTEIN"/>
    <property type="match status" value="1"/>
</dbReference>
<keyword evidence="2" id="KW-1185">Reference proteome</keyword>
<reference evidence="2" key="1">
    <citation type="journal article" date="2020" name="Nat. Ecol. Evol.">
        <title>Deeply conserved synteny resolves early events in vertebrate evolution.</title>
        <authorList>
            <person name="Simakov O."/>
            <person name="Marletaz F."/>
            <person name="Yue J.X."/>
            <person name="O'Connell B."/>
            <person name="Jenkins J."/>
            <person name="Brandt A."/>
            <person name="Calef R."/>
            <person name="Tung C.H."/>
            <person name="Huang T.K."/>
            <person name="Schmutz J."/>
            <person name="Satoh N."/>
            <person name="Yu J.K."/>
            <person name="Putnam N.H."/>
            <person name="Green R.E."/>
            <person name="Rokhsar D.S."/>
        </authorList>
    </citation>
    <scope>NUCLEOTIDE SEQUENCE [LARGE SCALE GENOMIC DNA]</scope>
    <source>
        <strain evidence="2">S238N-H82</strain>
    </source>
</reference>
<evidence type="ECO:0000313" key="3">
    <source>
        <dbReference type="RefSeq" id="XP_035696341.1"/>
    </source>
</evidence>
<sequence length="191" mass="20735">MNDLFEQRVCKSKSHPGHFGIKHVSHRICTSHNFQLRGDSVMAMASSLMCFTLRLGPGVEIQSALQKFVQEKGLKAPFVMTCVGSVSAAKLRLAKAIGDKPGAGKHEIIELDERYEIVSLVGTLNDGTHLHVSLADKDGAIVGGHVMGNLTVFTTAEIVIGESSLETYGRVMEESTGHPQLVVNKRLNQKL</sequence>
<dbReference type="AlphaFoldDB" id="A0A9J7M7Q3"/>
<evidence type="ECO:0000259" key="1">
    <source>
        <dbReference type="PROSITE" id="PS51742"/>
    </source>
</evidence>
<dbReference type="SUPFAM" id="SSF117856">
    <property type="entry name" value="AF0104/ALDC/Ptd012-like"/>
    <property type="match status" value="1"/>
</dbReference>